<dbReference type="InterPro" id="IPR038729">
    <property type="entry name" value="Rad50/SbcC_AAA"/>
</dbReference>
<evidence type="ECO:0000256" key="3">
    <source>
        <dbReference type="ARBA" id="ARBA00013368"/>
    </source>
</evidence>
<organism evidence="6 7">
    <name type="scientific">Bacillus tropicus</name>
    <dbReference type="NCBI Taxonomy" id="2026188"/>
    <lineage>
        <taxon>Bacteria</taxon>
        <taxon>Bacillati</taxon>
        <taxon>Bacillota</taxon>
        <taxon>Bacilli</taxon>
        <taxon>Bacillales</taxon>
        <taxon>Bacillaceae</taxon>
        <taxon>Bacillus</taxon>
        <taxon>Bacillus cereus group</taxon>
    </lineage>
</organism>
<evidence type="ECO:0000313" key="7">
    <source>
        <dbReference type="Proteomes" id="UP000594791"/>
    </source>
</evidence>
<protein>
    <recommendedName>
        <fullName evidence="3">Nuclease SbcCD subunit C</fullName>
    </recommendedName>
</protein>
<gene>
    <name evidence="6" type="ORF">I6G77_04265</name>
</gene>
<dbReference type="InterPro" id="IPR027417">
    <property type="entry name" value="P-loop_NTPase"/>
</dbReference>
<comment type="subunit">
    <text evidence="2">Heterodimer of SbcC and SbcD.</text>
</comment>
<proteinExistence type="inferred from homology"/>
<dbReference type="RefSeq" id="WP_042515225.1">
    <property type="nucleotide sequence ID" value="NZ_CP065739.1"/>
</dbReference>
<name>A0A7T2QGQ5_9BACI</name>
<dbReference type="PANTHER" id="PTHR32114:SF2">
    <property type="entry name" value="ABC TRANSPORTER ABCH.3"/>
    <property type="match status" value="1"/>
</dbReference>
<evidence type="ECO:0000313" key="6">
    <source>
        <dbReference type="EMBL" id="QPR78428.1"/>
    </source>
</evidence>
<dbReference type="Proteomes" id="UP000594791">
    <property type="component" value="Chromosome"/>
</dbReference>
<reference evidence="6 7" key="1">
    <citation type="submission" date="2020-12" db="EMBL/GenBank/DDBJ databases">
        <title>FDA dAtabase for Regulatory Grade micrObial Sequences (FDA-ARGOS): Supporting development and validation of Infectious Disease Dx tests.</title>
        <authorList>
            <person name="Nelson B."/>
            <person name="Plummer A."/>
            <person name="Tallon L."/>
            <person name="Sadzewicz L."/>
            <person name="Zhao X."/>
            <person name="Boylan J."/>
            <person name="Ott S."/>
            <person name="Bowen H."/>
            <person name="Vavikolanu K."/>
            <person name="Mehta A."/>
            <person name="Aluvathingal J."/>
            <person name="Nadendla S."/>
            <person name="Myers T."/>
            <person name="Yan Y."/>
            <person name="Sichtig H."/>
        </authorList>
    </citation>
    <scope>NUCLEOTIDE SEQUENCE [LARGE SCALE GENOMIC DNA]</scope>
    <source>
        <strain evidence="6 7">FDAARGOS_920</strain>
    </source>
</reference>
<evidence type="ECO:0000256" key="4">
    <source>
        <dbReference type="SAM" id="Coils"/>
    </source>
</evidence>
<dbReference type="Gene3D" id="3.40.50.300">
    <property type="entry name" value="P-loop containing nucleotide triphosphate hydrolases"/>
    <property type="match status" value="1"/>
</dbReference>
<dbReference type="SUPFAM" id="SSF52540">
    <property type="entry name" value="P-loop containing nucleoside triphosphate hydrolases"/>
    <property type="match status" value="1"/>
</dbReference>
<feature type="coiled-coil region" evidence="4">
    <location>
        <begin position="262"/>
        <end position="292"/>
    </location>
</feature>
<evidence type="ECO:0000256" key="1">
    <source>
        <dbReference type="ARBA" id="ARBA00006930"/>
    </source>
</evidence>
<accession>A0A7T2QGQ5</accession>
<feature type="coiled-coil region" evidence="4">
    <location>
        <begin position="198"/>
        <end position="231"/>
    </location>
</feature>
<keyword evidence="7" id="KW-1185">Reference proteome</keyword>
<dbReference type="EMBL" id="CP065739">
    <property type="protein sequence ID" value="QPR78428.1"/>
    <property type="molecule type" value="Genomic_DNA"/>
</dbReference>
<comment type="similarity">
    <text evidence="1">Belongs to the SMC family. SbcC subfamily.</text>
</comment>
<keyword evidence="4" id="KW-0175">Coiled coil</keyword>
<dbReference type="PANTHER" id="PTHR32114">
    <property type="entry name" value="ABC TRANSPORTER ABCH.3"/>
    <property type="match status" value="1"/>
</dbReference>
<feature type="domain" description="Rad50/SbcC-type AAA" evidence="5">
    <location>
        <begin position="8"/>
        <end position="295"/>
    </location>
</feature>
<sequence>MLAINEIFVEGFQSHTNSHFNLGNGLNVITGPSDSGKTAIIRAVRWVAFNEPQGEAFVNESVGQATVAIHLDNGIIISKHRRKGKTSYRIQTDPGDAGSVFEKSEVPEEVKQLLGITKQTFGDFVTALNFAFQLEAPFLISETPSSGAKVLGKLAGTEAVDLAVKSVSKDTYAARQERLLAEKEIERLAGSLLEYLDVDDKVQQLKTAESLMEHAEELHKKKEALKEISHRYTGCKQKYVVAWEIAKRLQDVPVFIQILEQIEKVQQRLQTLLDLQKRYESLSTAKKTLTETLKQFDGLVEVSNLLQDSTKFEESYSLLSILSQKYKKYSQALDEVQLRLGRLAVIDSINVSVMEEEVKKTDELNKLFVQHSVVKQRYEKTSMDVNRLSVPSGTSDQLQDCETSIERLNQMHMLLHRFETTHKQYMNITSRVERLRVPEEAEIKVTEAEKNVSRLVELNELLRNYMIWNQKVRHSTSTLELYEKHIENYTKELEETWNEAGGVCPLCESPMSFEHSH</sequence>
<dbReference type="Pfam" id="PF13476">
    <property type="entry name" value="AAA_23"/>
    <property type="match status" value="1"/>
</dbReference>
<evidence type="ECO:0000259" key="5">
    <source>
        <dbReference type="Pfam" id="PF13476"/>
    </source>
</evidence>
<evidence type="ECO:0000256" key="2">
    <source>
        <dbReference type="ARBA" id="ARBA00011322"/>
    </source>
</evidence>